<keyword evidence="3" id="KW-1185">Reference proteome</keyword>
<feature type="transmembrane region" description="Helical" evidence="1">
    <location>
        <begin position="242"/>
        <end position="264"/>
    </location>
</feature>
<dbReference type="OrthoDB" id="190958at2759"/>
<protein>
    <submittedName>
        <fullName evidence="2">27475_t:CDS:1</fullName>
    </submittedName>
</protein>
<comment type="caution">
    <text evidence="2">The sequence shown here is derived from an EMBL/GenBank/DDBJ whole genome shotgun (WGS) entry which is preliminary data.</text>
</comment>
<dbReference type="Proteomes" id="UP000789405">
    <property type="component" value="Unassembled WGS sequence"/>
</dbReference>
<sequence length="275" mass="31947">CGWYRCIFTGTNAYEKLGQIFGDEKWGVREYENNQQTWVILNGSENEKTKYLEIRWEHKEIIDAANHISAETLIDRAVVLTSFQKPTEFLCLTLKLLHLQPALGAFYLRLVGEPLLNDYRKLRKRTIGRSNSLFAAVPRIFLIKTTCAAPCEKHQIFGNMEWDTYTLYYTLGVQKLLLKKSLALRYHPDRNPNATDQMGINMLDSIAGFRKFKDHYAILSILIILIILFFVLSIRIDGTISWSYGIAFVPIWIEDFILLSLHSLNNEFKSQRIMN</sequence>
<keyword evidence="1" id="KW-0812">Transmembrane</keyword>
<accession>A0A9N9I325</accession>
<organism evidence="2 3">
    <name type="scientific">Dentiscutata erythropus</name>
    <dbReference type="NCBI Taxonomy" id="1348616"/>
    <lineage>
        <taxon>Eukaryota</taxon>
        <taxon>Fungi</taxon>
        <taxon>Fungi incertae sedis</taxon>
        <taxon>Mucoromycota</taxon>
        <taxon>Glomeromycotina</taxon>
        <taxon>Glomeromycetes</taxon>
        <taxon>Diversisporales</taxon>
        <taxon>Gigasporaceae</taxon>
        <taxon>Dentiscutata</taxon>
    </lineage>
</organism>
<feature type="non-terminal residue" evidence="2">
    <location>
        <position position="1"/>
    </location>
</feature>
<evidence type="ECO:0000313" key="3">
    <source>
        <dbReference type="Proteomes" id="UP000789405"/>
    </source>
</evidence>
<reference evidence="2" key="1">
    <citation type="submission" date="2021-06" db="EMBL/GenBank/DDBJ databases">
        <authorList>
            <person name="Kallberg Y."/>
            <person name="Tangrot J."/>
            <person name="Rosling A."/>
        </authorList>
    </citation>
    <scope>NUCLEOTIDE SEQUENCE</scope>
    <source>
        <strain evidence="2">MA453B</strain>
    </source>
</reference>
<name>A0A9N9I325_9GLOM</name>
<evidence type="ECO:0000313" key="2">
    <source>
        <dbReference type="EMBL" id="CAG8717323.1"/>
    </source>
</evidence>
<evidence type="ECO:0000256" key="1">
    <source>
        <dbReference type="SAM" id="Phobius"/>
    </source>
</evidence>
<keyword evidence="1" id="KW-1133">Transmembrane helix</keyword>
<proteinExistence type="predicted"/>
<keyword evidence="1" id="KW-0472">Membrane</keyword>
<dbReference type="AlphaFoldDB" id="A0A9N9I325"/>
<dbReference type="EMBL" id="CAJVPY010010281">
    <property type="protein sequence ID" value="CAG8717323.1"/>
    <property type="molecule type" value="Genomic_DNA"/>
</dbReference>
<gene>
    <name evidence="2" type="ORF">DERYTH_LOCUS14038</name>
</gene>
<feature type="transmembrane region" description="Helical" evidence="1">
    <location>
        <begin position="216"/>
        <end position="236"/>
    </location>
</feature>